<evidence type="ECO:0000313" key="2">
    <source>
        <dbReference type="Proteomes" id="UP001165064"/>
    </source>
</evidence>
<accession>A0ACB5TYA5</accession>
<gene>
    <name evidence="1" type="ORF">Amon02_001036300</name>
</gene>
<keyword evidence="2" id="KW-1185">Reference proteome</keyword>
<dbReference type="EMBL" id="BSXS01010305">
    <property type="protein sequence ID" value="GME97927.1"/>
    <property type="molecule type" value="Genomic_DNA"/>
</dbReference>
<protein>
    <submittedName>
        <fullName evidence="1">Unnamed protein product</fullName>
    </submittedName>
</protein>
<sequence>MQQSGSSGYPPQKPKRHRKSKSTQPDGSNPNYYQKHQQLINPLQLSINSSVNNNYPNYMQQNSSTAVTAPSGFSSSSVFDPGAFQGNQNQNSHLLLTPEESYNYNHQYSQSYDSRLQNTISQPLISPTFSVNYTQNDGRNENDILRSTQFSMNRQQTPMSMPPDYNECINVFPSTNTLPRRQSRSKSASTPSGTSTSSSSKQLSNPRPIESTSSGKLFICPYCQKQT</sequence>
<proteinExistence type="predicted"/>
<evidence type="ECO:0000313" key="1">
    <source>
        <dbReference type="EMBL" id="GME97927.1"/>
    </source>
</evidence>
<reference evidence="1" key="1">
    <citation type="submission" date="2023-04" db="EMBL/GenBank/DDBJ databases">
        <title>Ambrosiozyma monospora NBRC 10751.</title>
        <authorList>
            <person name="Ichikawa N."/>
            <person name="Sato H."/>
            <person name="Tonouchi N."/>
        </authorList>
    </citation>
    <scope>NUCLEOTIDE SEQUENCE</scope>
    <source>
        <strain evidence="1">NBRC 10751</strain>
    </source>
</reference>
<organism evidence="1 2">
    <name type="scientific">Ambrosiozyma monospora</name>
    <name type="common">Yeast</name>
    <name type="synonym">Endomycopsis monosporus</name>
    <dbReference type="NCBI Taxonomy" id="43982"/>
    <lineage>
        <taxon>Eukaryota</taxon>
        <taxon>Fungi</taxon>
        <taxon>Dikarya</taxon>
        <taxon>Ascomycota</taxon>
        <taxon>Saccharomycotina</taxon>
        <taxon>Pichiomycetes</taxon>
        <taxon>Pichiales</taxon>
        <taxon>Pichiaceae</taxon>
        <taxon>Ambrosiozyma</taxon>
    </lineage>
</organism>
<name>A0ACB5TYA5_AMBMO</name>
<dbReference type="Proteomes" id="UP001165064">
    <property type="component" value="Unassembled WGS sequence"/>
</dbReference>
<comment type="caution">
    <text evidence="1">The sequence shown here is derived from an EMBL/GenBank/DDBJ whole genome shotgun (WGS) entry which is preliminary data.</text>
</comment>